<evidence type="ECO:0000256" key="4">
    <source>
        <dbReference type="HAMAP-Rule" id="MF_01925"/>
    </source>
</evidence>
<dbReference type="EMBL" id="SLXD01000013">
    <property type="protein sequence ID" value="TCP00510.1"/>
    <property type="molecule type" value="Genomic_DNA"/>
</dbReference>
<evidence type="ECO:0000256" key="1">
    <source>
        <dbReference type="ARBA" id="ARBA00005525"/>
    </source>
</evidence>
<dbReference type="HAMAP" id="MF_01925">
    <property type="entry name" value="P5C_reductase"/>
    <property type="match status" value="1"/>
</dbReference>
<dbReference type="OrthoDB" id="9805754at2"/>
<feature type="domain" description="Pyrroline-5-carboxylate reductase dimerisation" evidence="9">
    <location>
        <begin position="161"/>
        <end position="265"/>
    </location>
</feature>
<evidence type="ECO:0000256" key="6">
    <source>
        <dbReference type="PIRSR" id="PIRSR000193-1"/>
    </source>
</evidence>
<dbReference type="PANTHER" id="PTHR11645">
    <property type="entry name" value="PYRROLINE-5-CARBOXYLATE REDUCTASE"/>
    <property type="match status" value="1"/>
</dbReference>
<comment type="caution">
    <text evidence="10">The sequence shown here is derived from an EMBL/GenBank/DDBJ whole genome shotgun (WGS) entry which is preliminary data.</text>
</comment>
<evidence type="ECO:0000313" key="11">
    <source>
        <dbReference type="Proteomes" id="UP000295106"/>
    </source>
</evidence>
<organism evidence="10 11">
    <name type="scientific">Rubrivivax gelatinosus</name>
    <name type="common">Rhodocyclus gelatinosus</name>
    <name type="synonym">Rhodopseudomonas gelatinosa</name>
    <dbReference type="NCBI Taxonomy" id="28068"/>
    <lineage>
        <taxon>Bacteria</taxon>
        <taxon>Pseudomonadati</taxon>
        <taxon>Pseudomonadota</taxon>
        <taxon>Betaproteobacteria</taxon>
        <taxon>Burkholderiales</taxon>
        <taxon>Sphaerotilaceae</taxon>
        <taxon>Rubrivivax</taxon>
    </lineage>
</organism>
<dbReference type="PROSITE" id="PS00521">
    <property type="entry name" value="P5CR"/>
    <property type="match status" value="1"/>
</dbReference>
<dbReference type="SUPFAM" id="SSF48179">
    <property type="entry name" value="6-phosphogluconate dehydrogenase C-terminal domain-like"/>
    <property type="match status" value="1"/>
</dbReference>
<dbReference type="PANTHER" id="PTHR11645:SF0">
    <property type="entry name" value="PYRROLINE-5-CARBOXYLATE REDUCTASE 3"/>
    <property type="match status" value="1"/>
</dbReference>
<dbReference type="InterPro" id="IPR036291">
    <property type="entry name" value="NAD(P)-bd_dom_sf"/>
</dbReference>
<evidence type="ECO:0000256" key="3">
    <source>
        <dbReference type="ARBA" id="ARBA00023002"/>
    </source>
</evidence>
<keyword evidence="4" id="KW-0963">Cytoplasm</keyword>
<dbReference type="InterPro" id="IPR053790">
    <property type="entry name" value="P5CR-like_CS"/>
</dbReference>
<dbReference type="SUPFAM" id="SSF51735">
    <property type="entry name" value="NAD(P)-binding Rossmann-fold domains"/>
    <property type="match status" value="1"/>
</dbReference>
<sequence length="271" mass="27520">MNPSNIAFIGGGNMAGALIGGLLKSGRAPASILIVEPFAAQRERLQREFGLAPLAEAGPALASAGIVVWAVKPQLFRDAAAPCAAHVGGALQLSVMAGVRSDAIARASGSERVVRAMPNTPALIGRGVAGLYARDAVTPAERGAVEALLAPTGRTVWVEREADLDAVTALSGSGPAYVFYVLEAMMKAGVEMGLPEAQARALALATFDGATALAEASPLAPAELRAQVTSKGGTTYAAITSMEADGVGAALVRAMGRARERARELGDEFGG</sequence>
<evidence type="ECO:0000256" key="5">
    <source>
        <dbReference type="NCBIfam" id="TIGR00112"/>
    </source>
</evidence>
<comment type="catalytic activity">
    <reaction evidence="4 7">
        <text>L-proline + NADP(+) = (S)-1-pyrroline-5-carboxylate + NADPH + 2 H(+)</text>
        <dbReference type="Rhea" id="RHEA:14109"/>
        <dbReference type="ChEBI" id="CHEBI:15378"/>
        <dbReference type="ChEBI" id="CHEBI:17388"/>
        <dbReference type="ChEBI" id="CHEBI:57783"/>
        <dbReference type="ChEBI" id="CHEBI:58349"/>
        <dbReference type="ChEBI" id="CHEBI:60039"/>
        <dbReference type="EC" id="1.5.1.2"/>
    </reaction>
</comment>
<dbReference type="InterPro" id="IPR008927">
    <property type="entry name" value="6-PGluconate_DH-like_C_sf"/>
</dbReference>
<dbReference type="InterPro" id="IPR029036">
    <property type="entry name" value="P5CR_dimer"/>
</dbReference>
<evidence type="ECO:0000313" key="10">
    <source>
        <dbReference type="EMBL" id="TCP00510.1"/>
    </source>
</evidence>
<dbReference type="GO" id="GO:0004735">
    <property type="term" value="F:pyrroline-5-carboxylate reductase activity"/>
    <property type="evidence" value="ECO:0007669"/>
    <property type="project" value="UniProtKB-UniRule"/>
</dbReference>
<dbReference type="RefSeq" id="WP_132648950.1">
    <property type="nucleotide sequence ID" value="NZ_CP181386.1"/>
</dbReference>
<comment type="similarity">
    <text evidence="1 4 7">Belongs to the pyrroline-5-carboxylate reductase family.</text>
</comment>
<dbReference type="NCBIfam" id="TIGR00112">
    <property type="entry name" value="proC"/>
    <property type="match status" value="1"/>
</dbReference>
<accession>A0A4R2M352</accession>
<dbReference type="UniPathway" id="UPA00098">
    <property type="reaction ID" value="UER00361"/>
</dbReference>
<dbReference type="GO" id="GO:0005737">
    <property type="term" value="C:cytoplasm"/>
    <property type="evidence" value="ECO:0007669"/>
    <property type="project" value="UniProtKB-SubCell"/>
</dbReference>
<dbReference type="Proteomes" id="UP000295106">
    <property type="component" value="Unassembled WGS sequence"/>
</dbReference>
<comment type="pathway">
    <text evidence="4 7">Amino-acid biosynthesis; L-proline biosynthesis; L-proline from L-glutamate 5-semialdehyde: step 1/1.</text>
</comment>
<evidence type="ECO:0000256" key="2">
    <source>
        <dbReference type="ARBA" id="ARBA00022857"/>
    </source>
</evidence>
<dbReference type="GeneID" id="99682808"/>
<keyword evidence="4 7" id="KW-0028">Amino-acid biosynthesis</keyword>
<reference evidence="10 11" key="1">
    <citation type="submission" date="2019-03" db="EMBL/GenBank/DDBJ databases">
        <title>Genomic Encyclopedia of Type Strains, Phase IV (KMG-IV): sequencing the most valuable type-strain genomes for metagenomic binning, comparative biology and taxonomic classification.</title>
        <authorList>
            <person name="Goeker M."/>
        </authorList>
    </citation>
    <scope>NUCLEOTIDE SEQUENCE [LARGE SCALE GENOMIC DNA]</scope>
    <source>
        <strain evidence="10 11">DSM 1709</strain>
    </source>
</reference>
<keyword evidence="4 7" id="KW-0641">Proline biosynthesis</keyword>
<dbReference type="FunFam" id="1.10.3730.10:FF:000001">
    <property type="entry name" value="Pyrroline-5-carboxylate reductase"/>
    <property type="match status" value="1"/>
</dbReference>
<feature type="binding site" evidence="6">
    <location>
        <begin position="9"/>
        <end position="14"/>
    </location>
    <ligand>
        <name>NADP(+)</name>
        <dbReference type="ChEBI" id="CHEBI:58349"/>
    </ligand>
</feature>
<dbReference type="EC" id="1.5.1.2" evidence="4 5"/>
<dbReference type="Pfam" id="PF14748">
    <property type="entry name" value="P5CR_dimer"/>
    <property type="match status" value="1"/>
</dbReference>
<dbReference type="Gene3D" id="3.40.50.720">
    <property type="entry name" value="NAD(P)-binding Rossmann-like Domain"/>
    <property type="match status" value="1"/>
</dbReference>
<evidence type="ECO:0000256" key="7">
    <source>
        <dbReference type="RuleBase" id="RU003903"/>
    </source>
</evidence>
<dbReference type="GO" id="GO:0055129">
    <property type="term" value="P:L-proline biosynthetic process"/>
    <property type="evidence" value="ECO:0007669"/>
    <property type="project" value="UniProtKB-UniRule"/>
</dbReference>
<keyword evidence="2 4" id="KW-0521">NADP</keyword>
<feature type="domain" description="Pyrroline-5-carboxylate reductase catalytic N-terminal" evidence="8">
    <location>
        <begin position="6"/>
        <end position="97"/>
    </location>
</feature>
<dbReference type="Pfam" id="PF03807">
    <property type="entry name" value="F420_oxidored"/>
    <property type="match status" value="1"/>
</dbReference>
<proteinExistence type="inferred from homology"/>
<feature type="binding site" evidence="6">
    <location>
        <begin position="70"/>
        <end position="73"/>
    </location>
    <ligand>
        <name>NADP(+)</name>
        <dbReference type="ChEBI" id="CHEBI:58349"/>
    </ligand>
</feature>
<comment type="catalytic activity">
    <reaction evidence="4">
        <text>L-proline + NAD(+) = (S)-1-pyrroline-5-carboxylate + NADH + 2 H(+)</text>
        <dbReference type="Rhea" id="RHEA:14105"/>
        <dbReference type="ChEBI" id="CHEBI:15378"/>
        <dbReference type="ChEBI" id="CHEBI:17388"/>
        <dbReference type="ChEBI" id="CHEBI:57540"/>
        <dbReference type="ChEBI" id="CHEBI:57945"/>
        <dbReference type="ChEBI" id="CHEBI:60039"/>
        <dbReference type="EC" id="1.5.1.2"/>
    </reaction>
</comment>
<gene>
    <name evidence="4" type="primary">proC</name>
    <name evidence="10" type="ORF">EV684_113141</name>
</gene>
<comment type="function">
    <text evidence="4">Catalyzes the reduction of 1-pyrroline-5-carboxylate (PCA) to L-proline.</text>
</comment>
<dbReference type="PIRSF" id="PIRSF000193">
    <property type="entry name" value="Pyrrol-5-carb_rd"/>
    <property type="match status" value="1"/>
</dbReference>
<name>A0A4R2M352_RUBGE</name>
<evidence type="ECO:0000259" key="8">
    <source>
        <dbReference type="Pfam" id="PF03807"/>
    </source>
</evidence>
<dbReference type="AlphaFoldDB" id="A0A4R2M352"/>
<dbReference type="InterPro" id="IPR000304">
    <property type="entry name" value="Pyrroline-COOH_reductase"/>
</dbReference>
<dbReference type="InterPro" id="IPR028939">
    <property type="entry name" value="P5C_Rdtase_cat_N"/>
</dbReference>
<keyword evidence="3 4" id="KW-0560">Oxidoreductase</keyword>
<dbReference type="Gene3D" id="1.10.3730.10">
    <property type="entry name" value="ProC C-terminal domain-like"/>
    <property type="match status" value="1"/>
</dbReference>
<evidence type="ECO:0000259" key="9">
    <source>
        <dbReference type="Pfam" id="PF14748"/>
    </source>
</evidence>
<comment type="subcellular location">
    <subcellularLocation>
        <location evidence="4">Cytoplasm</location>
    </subcellularLocation>
</comment>
<protein>
    <recommendedName>
        <fullName evidence="4 5">Pyrroline-5-carboxylate reductase</fullName>
        <shortName evidence="4">P5C reductase</shortName>
        <shortName evidence="4">P5CR</shortName>
        <ecNumber evidence="4 5">1.5.1.2</ecNumber>
    </recommendedName>
    <alternativeName>
        <fullName evidence="4">PCA reductase</fullName>
    </alternativeName>
</protein>